<dbReference type="OrthoDB" id="9776650at2"/>
<keyword evidence="1" id="KW-0378">Hydrolase</keyword>
<dbReference type="PANTHER" id="PTHR30231">
    <property type="entry name" value="DNA POLYMERASE III SUBUNIT EPSILON"/>
    <property type="match status" value="1"/>
</dbReference>
<proteinExistence type="predicted"/>
<feature type="domain" description="Exonuclease" evidence="2">
    <location>
        <begin position="5"/>
        <end position="171"/>
    </location>
</feature>
<dbReference type="EMBL" id="CP022535">
    <property type="protein sequence ID" value="ASP28346.1"/>
    <property type="molecule type" value="Genomic_DNA"/>
</dbReference>
<dbReference type="SUPFAM" id="SSF53098">
    <property type="entry name" value="Ribonuclease H-like"/>
    <property type="match status" value="1"/>
</dbReference>
<dbReference type="InterPro" id="IPR036397">
    <property type="entry name" value="RNaseH_sf"/>
</dbReference>
<sequence length="192" mass="21801">MKKPSFVVIDFETANWMQIPCQVGIVTCINGEIVDRYQSLISLPRGVFIHPKFTEIHKITNKDLIGQPNFQQVLPIIREKLTQGYIVIAHNAGFDMSVLKRALRLHDISPFMFDYACSVDLIRSSFPGRFSKHGLGVLAKELGITFNHHDALADSEATSKVLLKCFNNDTSFNLALNSSKTRIKRFKELYDK</sequence>
<evidence type="ECO:0000256" key="1">
    <source>
        <dbReference type="ARBA" id="ARBA00022839"/>
    </source>
</evidence>
<dbReference type="RefSeq" id="WP_094048988.1">
    <property type="nucleotide sequence ID" value="NZ_CP022535.1"/>
</dbReference>
<dbReference type="SMART" id="SM00479">
    <property type="entry name" value="EXOIII"/>
    <property type="match status" value="1"/>
</dbReference>
<evidence type="ECO:0000313" key="4">
    <source>
        <dbReference type="Proteomes" id="UP000203229"/>
    </source>
</evidence>
<dbReference type="GO" id="GO:0008408">
    <property type="term" value="F:3'-5' exonuclease activity"/>
    <property type="evidence" value="ECO:0007669"/>
    <property type="project" value="TreeGrafter"/>
</dbReference>
<dbReference type="AlphaFoldDB" id="A0A222EPD6"/>
<dbReference type="Pfam" id="PF00929">
    <property type="entry name" value="RNase_T"/>
    <property type="match status" value="1"/>
</dbReference>
<dbReference type="PANTHER" id="PTHR30231:SF42">
    <property type="entry name" value="EXONUCLEASE"/>
    <property type="match status" value="1"/>
</dbReference>
<dbReference type="KEGG" id="scou:SCORR_v1c05740"/>
<keyword evidence="1" id="KW-0540">Nuclease</keyword>
<name>A0A222EPD6_9MOLU</name>
<keyword evidence="4" id="KW-1185">Reference proteome</keyword>
<accession>A0A222EPD6</accession>
<evidence type="ECO:0000313" key="3">
    <source>
        <dbReference type="EMBL" id="ASP28346.1"/>
    </source>
</evidence>
<dbReference type="InterPro" id="IPR013520">
    <property type="entry name" value="Ribonucl_H"/>
</dbReference>
<dbReference type="Gene3D" id="3.30.420.10">
    <property type="entry name" value="Ribonuclease H-like superfamily/Ribonuclease H"/>
    <property type="match status" value="1"/>
</dbReference>
<organism evidence="3 4">
    <name type="scientific">Spiroplasma corruscae</name>
    <dbReference type="NCBI Taxonomy" id="216934"/>
    <lineage>
        <taxon>Bacteria</taxon>
        <taxon>Bacillati</taxon>
        <taxon>Mycoplasmatota</taxon>
        <taxon>Mollicutes</taxon>
        <taxon>Entomoplasmatales</taxon>
        <taxon>Spiroplasmataceae</taxon>
        <taxon>Spiroplasma</taxon>
    </lineage>
</organism>
<gene>
    <name evidence="3" type="primary">dnaQ</name>
    <name evidence="3" type="ORF">SCORR_v1c05740</name>
</gene>
<protein>
    <submittedName>
        <fullName evidence="3">DNA polymerase III subunit epsilon</fullName>
    </submittedName>
</protein>
<evidence type="ECO:0000259" key="2">
    <source>
        <dbReference type="SMART" id="SM00479"/>
    </source>
</evidence>
<dbReference type="GO" id="GO:0003676">
    <property type="term" value="F:nucleic acid binding"/>
    <property type="evidence" value="ECO:0007669"/>
    <property type="project" value="InterPro"/>
</dbReference>
<dbReference type="GO" id="GO:0005829">
    <property type="term" value="C:cytosol"/>
    <property type="evidence" value="ECO:0007669"/>
    <property type="project" value="TreeGrafter"/>
</dbReference>
<keyword evidence="1" id="KW-0269">Exonuclease</keyword>
<dbReference type="InterPro" id="IPR012337">
    <property type="entry name" value="RNaseH-like_sf"/>
</dbReference>
<reference evidence="3 4" key="1">
    <citation type="submission" date="2017-07" db="EMBL/GenBank/DDBJ databases">
        <title>Complete genome sequence of Spiroplasma corruscae EC-1 (DSM 19793).</title>
        <authorList>
            <person name="Tsai Y.-M."/>
            <person name="Lo W.-S."/>
            <person name="Kuo C.-H."/>
        </authorList>
    </citation>
    <scope>NUCLEOTIDE SEQUENCE [LARGE SCALE GENOMIC DNA]</scope>
    <source>
        <strain evidence="3 4">EC-1</strain>
    </source>
</reference>
<dbReference type="FunFam" id="3.30.420.10:FF:000045">
    <property type="entry name" value="3'-5' exonuclease DinG"/>
    <property type="match status" value="1"/>
</dbReference>
<dbReference type="Proteomes" id="UP000203229">
    <property type="component" value="Chromosome"/>
</dbReference>